<dbReference type="AlphaFoldDB" id="A0AAN9BB19"/>
<gene>
    <name evidence="2" type="ORF">V1264_020304</name>
</gene>
<evidence type="ECO:0008006" key="4">
    <source>
        <dbReference type="Google" id="ProtNLM"/>
    </source>
</evidence>
<keyword evidence="3" id="KW-1185">Reference proteome</keyword>
<name>A0AAN9BB19_9CAEN</name>
<comment type="caution">
    <text evidence="2">The sequence shown here is derived from an EMBL/GenBank/DDBJ whole genome shotgun (WGS) entry which is preliminary data.</text>
</comment>
<dbReference type="GO" id="GO:0000122">
    <property type="term" value="P:negative regulation of transcription by RNA polymerase II"/>
    <property type="evidence" value="ECO:0007669"/>
    <property type="project" value="TreeGrafter"/>
</dbReference>
<organism evidence="2 3">
    <name type="scientific">Littorina saxatilis</name>
    <dbReference type="NCBI Taxonomy" id="31220"/>
    <lineage>
        <taxon>Eukaryota</taxon>
        <taxon>Metazoa</taxon>
        <taxon>Spiralia</taxon>
        <taxon>Lophotrochozoa</taxon>
        <taxon>Mollusca</taxon>
        <taxon>Gastropoda</taxon>
        <taxon>Caenogastropoda</taxon>
        <taxon>Littorinimorpha</taxon>
        <taxon>Littorinoidea</taxon>
        <taxon>Littorinidae</taxon>
        <taxon>Littorina</taxon>
    </lineage>
</organism>
<protein>
    <recommendedName>
        <fullName evidence="4">Protein lin-37 homolog</fullName>
    </recommendedName>
</protein>
<evidence type="ECO:0000256" key="1">
    <source>
        <dbReference type="SAM" id="MobiDB-lite"/>
    </source>
</evidence>
<reference evidence="2 3" key="1">
    <citation type="submission" date="2024-02" db="EMBL/GenBank/DDBJ databases">
        <title>Chromosome-scale genome assembly of the rough periwinkle Littorina saxatilis.</title>
        <authorList>
            <person name="De Jode A."/>
            <person name="Faria R."/>
            <person name="Formenti G."/>
            <person name="Sims Y."/>
            <person name="Smith T.P."/>
            <person name="Tracey A."/>
            <person name="Wood J.M.D."/>
            <person name="Zagrodzka Z.B."/>
            <person name="Johannesson K."/>
            <person name="Butlin R.K."/>
            <person name="Leder E.H."/>
        </authorList>
    </citation>
    <scope>NUCLEOTIDE SEQUENCE [LARGE SCALE GENOMIC DNA]</scope>
    <source>
        <strain evidence="2">Snail1</strain>
        <tissue evidence="2">Muscle</tissue>
    </source>
</reference>
<evidence type="ECO:0000313" key="3">
    <source>
        <dbReference type="Proteomes" id="UP001374579"/>
    </source>
</evidence>
<dbReference type="InterPro" id="IPR028226">
    <property type="entry name" value="LIN37"/>
</dbReference>
<dbReference type="Proteomes" id="UP001374579">
    <property type="component" value="Unassembled WGS sequence"/>
</dbReference>
<feature type="region of interest" description="Disordered" evidence="1">
    <location>
        <begin position="120"/>
        <end position="152"/>
    </location>
</feature>
<dbReference type="PANTHER" id="PTHR31336:SF3">
    <property type="entry name" value="PROTEIN LIN-37 HOMOLOG"/>
    <property type="match status" value="1"/>
</dbReference>
<dbReference type="Pfam" id="PF15306">
    <property type="entry name" value="LIN37"/>
    <property type="match status" value="1"/>
</dbReference>
<feature type="region of interest" description="Disordered" evidence="1">
    <location>
        <begin position="27"/>
        <end position="80"/>
    </location>
</feature>
<proteinExistence type="predicted"/>
<evidence type="ECO:0000313" key="2">
    <source>
        <dbReference type="EMBL" id="KAK7102013.1"/>
    </source>
</evidence>
<feature type="compositionally biased region" description="Acidic residues" evidence="1">
    <location>
        <begin position="139"/>
        <end position="148"/>
    </location>
</feature>
<sequence length="240" mass="27118">MSGKSKHAEVASARFRLDATLQHLVEKKDDGYTGSDGESGGVQPDFVGSASPIQSPRKAGKSRKRKRKDDSADFSSGSQHQTFVMKLFDRSVDLAQFDEESPLYPICRAWIRNQPADRTLHGRERTPTPEPPPQPSTSQDEEGMDDYPDVYRLPEPVKGEYSALTSSCRIPAPLAQPLEKLNIRQDPDHAPPPEQLLLDHMVRWKQIRNGWREAGILNEMRYAGSMDLLRDMFERNMKDG</sequence>
<accession>A0AAN9BB19</accession>
<dbReference type="EMBL" id="JBAMIC010000010">
    <property type="protein sequence ID" value="KAK7102013.1"/>
    <property type="molecule type" value="Genomic_DNA"/>
</dbReference>
<dbReference type="PANTHER" id="PTHR31336">
    <property type="entry name" value="LIN37 HOMOLOG"/>
    <property type="match status" value="1"/>
</dbReference>
<feature type="compositionally biased region" description="Basic residues" evidence="1">
    <location>
        <begin position="58"/>
        <end position="67"/>
    </location>
</feature>
<dbReference type="GO" id="GO:0017053">
    <property type="term" value="C:transcription repressor complex"/>
    <property type="evidence" value="ECO:0007669"/>
    <property type="project" value="InterPro"/>
</dbReference>
<dbReference type="GO" id="GO:0031523">
    <property type="term" value="C:Myb complex"/>
    <property type="evidence" value="ECO:0007669"/>
    <property type="project" value="TreeGrafter"/>
</dbReference>